<dbReference type="EMBL" id="EF146583">
    <property type="protein sequence ID" value="ABK94643.1"/>
    <property type="molecule type" value="mRNA"/>
</dbReference>
<accession>A9PE40</accession>
<protein>
    <submittedName>
        <fullName evidence="1">Uncharacterized protein</fullName>
    </submittedName>
</protein>
<sequence length="43" mass="4952">MDCDLSLYSLSRILSSLSPIPCIKFSQMTLSFRHVDHHQFLAL</sequence>
<name>A9PE40_POPTR</name>
<organism evidence="1">
    <name type="scientific">Populus trichocarpa</name>
    <name type="common">Western balsam poplar</name>
    <name type="synonym">Populus balsamifera subsp. trichocarpa</name>
    <dbReference type="NCBI Taxonomy" id="3694"/>
    <lineage>
        <taxon>Eukaryota</taxon>
        <taxon>Viridiplantae</taxon>
        <taxon>Streptophyta</taxon>
        <taxon>Embryophyta</taxon>
        <taxon>Tracheophyta</taxon>
        <taxon>Spermatophyta</taxon>
        <taxon>Magnoliopsida</taxon>
        <taxon>eudicotyledons</taxon>
        <taxon>Gunneridae</taxon>
        <taxon>Pentapetalae</taxon>
        <taxon>rosids</taxon>
        <taxon>fabids</taxon>
        <taxon>Malpighiales</taxon>
        <taxon>Salicaceae</taxon>
        <taxon>Saliceae</taxon>
        <taxon>Populus</taxon>
    </lineage>
</organism>
<proteinExistence type="evidence at transcript level"/>
<evidence type="ECO:0000313" key="1">
    <source>
        <dbReference type="EMBL" id="ABK94643.1"/>
    </source>
</evidence>
<dbReference type="AlphaFoldDB" id="A9PE40"/>
<reference evidence="1" key="1">
    <citation type="journal article" date="2008" name="BMC Genomics">
        <title>Analysis of 4,664 high-quality sequence-finished poplar full-length cDNA clones and their utility for the discovery of genes responding to insect feeding.</title>
        <authorList>
            <person name="Ralph S.G."/>
            <person name="Chun H.J."/>
            <person name="Cooper D."/>
            <person name="Kirkpatrick R."/>
            <person name="Kolosova N."/>
            <person name="Gunter L."/>
            <person name="Tuskan G.A."/>
            <person name="Douglas C.J."/>
            <person name="Holt R.A."/>
            <person name="Jones S.J."/>
            <person name="Marra M.A."/>
            <person name="Bohlmann J."/>
        </authorList>
    </citation>
    <scope>NUCLEOTIDE SEQUENCE</scope>
    <source>
        <tissue evidence="1">Phloem and cambium</tissue>
    </source>
</reference>